<proteinExistence type="predicted"/>
<name>A0A2A4CT43_9RHOB</name>
<comment type="caution">
    <text evidence="2">The sequence shown here is derived from an EMBL/GenBank/DDBJ whole genome shotgun (WGS) entry which is preliminary data.</text>
</comment>
<dbReference type="OrthoDB" id="8601734at2"/>
<dbReference type="RefSeq" id="WP_096430874.1">
    <property type="nucleotide sequence ID" value="NZ_NTJD01000002.1"/>
</dbReference>
<reference evidence="2 3" key="1">
    <citation type="submission" date="2017-09" db="EMBL/GenBank/DDBJ databases">
        <title>A multilocus sequence analysis scheme for characterization of bacteria in the genus Thioclava.</title>
        <authorList>
            <person name="Liu Y."/>
            <person name="Shao Z."/>
        </authorList>
    </citation>
    <scope>NUCLEOTIDE SEQUENCE [LARGE SCALE GENOMIC DNA]</scope>
    <source>
        <strain evidence="2 3">CAU 1312</strain>
    </source>
</reference>
<evidence type="ECO:0000256" key="1">
    <source>
        <dbReference type="SAM" id="Phobius"/>
    </source>
</evidence>
<accession>A0A2A4CT43</accession>
<feature type="transmembrane region" description="Helical" evidence="1">
    <location>
        <begin position="34"/>
        <end position="53"/>
    </location>
</feature>
<keyword evidence="1" id="KW-1133">Transmembrane helix</keyword>
<protein>
    <submittedName>
        <fullName evidence="2">Uncharacterized protein</fullName>
    </submittedName>
</protein>
<keyword evidence="1" id="KW-0472">Membrane</keyword>
<dbReference type="Proteomes" id="UP000243507">
    <property type="component" value="Unassembled WGS sequence"/>
</dbReference>
<dbReference type="AlphaFoldDB" id="A0A2A4CT43"/>
<keyword evidence="3" id="KW-1185">Reference proteome</keyword>
<evidence type="ECO:0000313" key="3">
    <source>
        <dbReference type="Proteomes" id="UP000243507"/>
    </source>
</evidence>
<keyword evidence="1" id="KW-0812">Transmembrane</keyword>
<organism evidence="2 3">
    <name type="scientific">Pseudothioclava arenosa</name>
    <dbReference type="NCBI Taxonomy" id="1795308"/>
    <lineage>
        <taxon>Bacteria</taxon>
        <taxon>Pseudomonadati</taxon>
        <taxon>Pseudomonadota</taxon>
        <taxon>Alphaproteobacteria</taxon>
        <taxon>Rhodobacterales</taxon>
        <taxon>Paracoccaceae</taxon>
        <taxon>Pseudothioclava</taxon>
    </lineage>
</organism>
<evidence type="ECO:0000313" key="2">
    <source>
        <dbReference type="EMBL" id="PCD77432.1"/>
    </source>
</evidence>
<gene>
    <name evidence="2" type="ORF">CLN94_02655</name>
</gene>
<sequence>MLNDFMTMLAGGAFAALTIYALRHALRKWAGIEMAKWVMPACAGAAMLAVTIWQEYNWYPTMRAGLHEGVEVVLTGEESSWWRPWTYLVPITTRLMAMDTNRLKRHGDVVEGELLLAQRWQLGVKAVPVAYDCAAHARADLLDGAVISEEGQLVGGSWLPIDPQDRGLNVACNGG</sequence>
<feature type="transmembrane region" description="Helical" evidence="1">
    <location>
        <begin position="6"/>
        <end position="22"/>
    </location>
</feature>
<dbReference type="EMBL" id="NTJD01000002">
    <property type="protein sequence ID" value="PCD77432.1"/>
    <property type="molecule type" value="Genomic_DNA"/>
</dbReference>